<accession>A0A1Y2FST6</accession>
<dbReference type="SUPFAM" id="SSF50494">
    <property type="entry name" value="Trypsin-like serine proteases"/>
    <property type="match status" value="1"/>
</dbReference>
<name>A0A1Y2FST6_PROLT</name>
<dbReference type="RefSeq" id="XP_040727855.1">
    <property type="nucleotide sequence ID" value="XM_040872205.1"/>
</dbReference>
<dbReference type="OrthoDB" id="10054765at2759"/>
<evidence type="ECO:0000313" key="2">
    <source>
        <dbReference type="Proteomes" id="UP000193685"/>
    </source>
</evidence>
<keyword evidence="2" id="KW-1185">Reference proteome</keyword>
<protein>
    <submittedName>
        <fullName evidence="1">Uncharacterized protein</fullName>
    </submittedName>
</protein>
<dbReference type="Proteomes" id="UP000193685">
    <property type="component" value="Unassembled WGS sequence"/>
</dbReference>
<dbReference type="GeneID" id="63788804"/>
<dbReference type="InterPro" id="IPR009003">
    <property type="entry name" value="Peptidase_S1_PA"/>
</dbReference>
<organism evidence="1 2">
    <name type="scientific">Protomyces lactucae-debilis</name>
    <dbReference type="NCBI Taxonomy" id="2754530"/>
    <lineage>
        <taxon>Eukaryota</taxon>
        <taxon>Fungi</taxon>
        <taxon>Dikarya</taxon>
        <taxon>Ascomycota</taxon>
        <taxon>Taphrinomycotina</taxon>
        <taxon>Taphrinomycetes</taxon>
        <taxon>Taphrinales</taxon>
        <taxon>Protomycetaceae</taxon>
        <taxon>Protomyces</taxon>
    </lineage>
</organism>
<dbReference type="Pfam" id="PF13365">
    <property type="entry name" value="Trypsin_2"/>
    <property type="match status" value="1"/>
</dbReference>
<sequence length="378" mass="40134">MNKSLRAASIRLRPSSRSYARAVGGILNQPPPSAPSPQTSYEAIGVGSGRRTPTPISNALAEINNAAAAQGQLASAFGRKQELDPVMIATDDPVHRFLSDHVLADKADMQHARPLDQLLLDLDRQAGMEIPHVLPNGNGGNKATLETIGESVVTLAHILPARLGKSAQVVLASGFAILDGEMIVSCAHPFHQIDSHCRSYDAREQQGNRKAARTVAITHDGRILPITGVASHLVNADLVVLSVPKESGLKGLRVDPYPVPQETALHVFSQGQAKLVPSSHVAGSSKSGLRISRAWSASQVTVYQDRSGREAQTGTYDTLNSVLFTGEPVAGSSGGPILSQETKAVVGIIRGSEFSYAVRKTRGFGTPAETLFHAFKLM</sequence>
<evidence type="ECO:0000313" key="1">
    <source>
        <dbReference type="EMBL" id="ORY86999.1"/>
    </source>
</evidence>
<dbReference type="EMBL" id="MCFI01000002">
    <property type="protein sequence ID" value="ORY86999.1"/>
    <property type="molecule type" value="Genomic_DNA"/>
</dbReference>
<dbReference type="AlphaFoldDB" id="A0A1Y2FST6"/>
<proteinExistence type="predicted"/>
<gene>
    <name evidence="1" type="ORF">BCR37DRAFT_411774</name>
</gene>
<comment type="caution">
    <text evidence="1">The sequence shown here is derived from an EMBL/GenBank/DDBJ whole genome shotgun (WGS) entry which is preliminary data.</text>
</comment>
<reference evidence="1 2" key="1">
    <citation type="submission" date="2016-07" db="EMBL/GenBank/DDBJ databases">
        <title>Pervasive Adenine N6-methylation of Active Genes in Fungi.</title>
        <authorList>
            <consortium name="DOE Joint Genome Institute"/>
            <person name="Mondo S.J."/>
            <person name="Dannebaum R.O."/>
            <person name="Kuo R.C."/>
            <person name="Labutti K."/>
            <person name="Haridas S."/>
            <person name="Kuo A."/>
            <person name="Salamov A."/>
            <person name="Ahrendt S.R."/>
            <person name="Lipzen A."/>
            <person name="Sullivan W."/>
            <person name="Andreopoulos W.B."/>
            <person name="Clum A."/>
            <person name="Lindquist E."/>
            <person name="Daum C."/>
            <person name="Ramamoorthy G.K."/>
            <person name="Gryganskyi A."/>
            <person name="Culley D."/>
            <person name="Magnuson J.K."/>
            <person name="James T.Y."/>
            <person name="O'Malley M.A."/>
            <person name="Stajich J.E."/>
            <person name="Spatafora J.W."/>
            <person name="Visel A."/>
            <person name="Grigoriev I.V."/>
        </authorList>
    </citation>
    <scope>NUCLEOTIDE SEQUENCE [LARGE SCALE GENOMIC DNA]</scope>
    <source>
        <strain evidence="1 2">12-1054</strain>
    </source>
</reference>
<dbReference type="STRING" id="56484.A0A1Y2FST6"/>